<dbReference type="eggNOG" id="arCOG00792">
    <property type="taxonomic scope" value="Archaea"/>
</dbReference>
<sequence>MEKLEVLERLRNILKEEKEIVKREVEKRGSFRGEIEGISRNFCSIKVEKPVSEGTLLGFLDDGLHELGYVLRYDRNGRSAILKLFSTPEEESLKLVEMESLLSYDLQIQALDHFIENPDFPREVDVRTSGQKIEGLDEYQSDAVVASLSLEENEVMRVIGPPGTGKTTFIAYCAKIAMDEGKRVFIASHTNRAVDNALEKILEFDLHRSKYVVRVGRYWKTSGDVRKILLEYMAMRDVTSLMHFDLDSLAKEYSKIERKSLEILSKSRIVGSTLIKSGMYPLVDQHFDLVLIDEASQALISSALLSISQESSFVVVGDPFQLSPVLRTGWNSSKYSAFNFFSSKPLWLRNHYRSNEKIINFASRYVYGGKIKPHESCKNIKLEVDCADKGFRWFIIDPGRTVIFVSVDSRDEPMKKSRVNPKEAAVVGDIVRTLLDAGVEDVGVITPYIAQRDQIREIISVEVDTVDAFQGRERDVIVFSTTAVRNLRFACEKRRFNVAVTRARKKIIVVGNRKSFLIPENRKTLLYHFMNYARENNGFIEYIR</sequence>
<dbReference type="Pfam" id="PF13086">
    <property type="entry name" value="AAA_11"/>
    <property type="match status" value="2"/>
</dbReference>
<comment type="similarity">
    <text evidence="1">Belongs to the DNA2/NAM7 helicase family.</text>
</comment>
<dbReference type="GO" id="GO:0043139">
    <property type="term" value="F:5'-3' DNA helicase activity"/>
    <property type="evidence" value="ECO:0007669"/>
    <property type="project" value="TreeGrafter"/>
</dbReference>
<dbReference type="OrthoDB" id="45637at2157"/>
<dbReference type="CDD" id="cd18808">
    <property type="entry name" value="SF1_C_Upf1"/>
    <property type="match status" value="1"/>
</dbReference>
<dbReference type="GeneID" id="15392851"/>
<evidence type="ECO:0000256" key="2">
    <source>
        <dbReference type="ARBA" id="ARBA00022741"/>
    </source>
</evidence>
<proteinExistence type="inferred from homology"/>
<feature type="domain" description="DNA2/NAM7 helicase helicase" evidence="6">
    <location>
        <begin position="248"/>
        <end position="326"/>
    </location>
</feature>
<dbReference type="PANTHER" id="PTHR43788">
    <property type="entry name" value="DNA2/NAM7 HELICASE FAMILY MEMBER"/>
    <property type="match status" value="1"/>
</dbReference>
<feature type="domain" description="DNA2/NAM7 helicase-like C-terminal" evidence="7">
    <location>
        <begin position="343"/>
        <end position="514"/>
    </location>
</feature>
<dbReference type="STRING" id="387631.Asulf_01210"/>
<dbReference type="SUPFAM" id="SSF52540">
    <property type="entry name" value="P-loop containing nucleoside triphosphate hydrolases"/>
    <property type="match status" value="1"/>
</dbReference>
<dbReference type="KEGG" id="ast:Asulf_01210"/>
<keyword evidence="3" id="KW-0378">Hydrolase</keyword>
<evidence type="ECO:0000256" key="4">
    <source>
        <dbReference type="ARBA" id="ARBA00022806"/>
    </source>
</evidence>
<evidence type="ECO:0000256" key="1">
    <source>
        <dbReference type="ARBA" id="ARBA00007913"/>
    </source>
</evidence>
<evidence type="ECO:0008006" key="10">
    <source>
        <dbReference type="Google" id="ProtNLM"/>
    </source>
</evidence>
<evidence type="ECO:0000256" key="3">
    <source>
        <dbReference type="ARBA" id="ARBA00022801"/>
    </source>
</evidence>
<dbReference type="RefSeq" id="WP_015590806.1">
    <property type="nucleotide sequence ID" value="NC_021169.1"/>
</dbReference>
<reference evidence="8 9" key="1">
    <citation type="journal article" date="2013" name="Genome Announc.">
        <title>Complete Genome Sequence of the Thermophilic and Facultatively Chemolithoautotrophic Sulfate Reducer Archaeoglobus sulfaticallidus Strain PM70-1T.</title>
        <authorList>
            <person name="Stokke R."/>
            <person name="Hocking W.P."/>
            <person name="Steinsbu B.O."/>
            <person name="Steen I.H."/>
        </authorList>
    </citation>
    <scope>NUCLEOTIDE SEQUENCE [LARGE SCALE GENOMIC DNA]</scope>
    <source>
        <strain evidence="8">PM70-1</strain>
    </source>
</reference>
<accession>N0BDX2</accession>
<dbReference type="Pfam" id="PF13087">
    <property type="entry name" value="AAA_12"/>
    <property type="match status" value="1"/>
</dbReference>
<dbReference type="InterPro" id="IPR041677">
    <property type="entry name" value="DNA2/NAM7_AAA_11"/>
</dbReference>
<evidence type="ECO:0000259" key="7">
    <source>
        <dbReference type="Pfam" id="PF13087"/>
    </source>
</evidence>
<keyword evidence="9" id="KW-1185">Reference proteome</keyword>
<dbReference type="HOGENOM" id="CLU_001666_8_4_2"/>
<evidence type="ECO:0000256" key="5">
    <source>
        <dbReference type="ARBA" id="ARBA00022840"/>
    </source>
</evidence>
<dbReference type="GO" id="GO:0005524">
    <property type="term" value="F:ATP binding"/>
    <property type="evidence" value="ECO:0007669"/>
    <property type="project" value="UniProtKB-KW"/>
</dbReference>
<evidence type="ECO:0000259" key="6">
    <source>
        <dbReference type="Pfam" id="PF13086"/>
    </source>
</evidence>
<gene>
    <name evidence="8" type="ORF">Asulf_01210</name>
</gene>
<dbReference type="InterPro" id="IPR047187">
    <property type="entry name" value="SF1_C_Upf1"/>
</dbReference>
<keyword evidence="2" id="KW-0547">Nucleotide-binding</keyword>
<dbReference type="AlphaFoldDB" id="N0BDX2"/>
<evidence type="ECO:0000313" key="8">
    <source>
        <dbReference type="EMBL" id="AGK61208.1"/>
    </source>
</evidence>
<feature type="domain" description="DNA2/NAM7 helicase helicase" evidence="6">
    <location>
        <begin position="136"/>
        <end position="234"/>
    </location>
</feature>
<dbReference type="InterPro" id="IPR050534">
    <property type="entry name" value="Coronavir_polyprotein_1ab"/>
</dbReference>
<dbReference type="GO" id="GO:0016787">
    <property type="term" value="F:hydrolase activity"/>
    <property type="evidence" value="ECO:0007669"/>
    <property type="project" value="UniProtKB-KW"/>
</dbReference>
<keyword evidence="5" id="KW-0067">ATP-binding</keyword>
<protein>
    <recommendedName>
        <fullName evidence="10">AAA+ ATPase domain-containing protein</fullName>
    </recommendedName>
</protein>
<dbReference type="PANTHER" id="PTHR43788:SF8">
    <property type="entry name" value="DNA-BINDING PROTEIN SMUBP-2"/>
    <property type="match status" value="1"/>
</dbReference>
<keyword evidence="4" id="KW-0347">Helicase</keyword>
<dbReference type="InterPro" id="IPR041679">
    <property type="entry name" value="DNA2/NAM7-like_C"/>
</dbReference>
<dbReference type="Gene3D" id="3.40.50.300">
    <property type="entry name" value="P-loop containing nucleotide triphosphate hydrolases"/>
    <property type="match status" value="2"/>
</dbReference>
<dbReference type="InterPro" id="IPR027417">
    <property type="entry name" value="P-loop_NTPase"/>
</dbReference>
<dbReference type="EMBL" id="CP005290">
    <property type="protein sequence ID" value="AGK61208.1"/>
    <property type="molecule type" value="Genomic_DNA"/>
</dbReference>
<dbReference type="Proteomes" id="UP000013307">
    <property type="component" value="Chromosome"/>
</dbReference>
<organism evidence="8 9">
    <name type="scientific">Archaeoglobus sulfaticallidus PM70-1</name>
    <dbReference type="NCBI Taxonomy" id="387631"/>
    <lineage>
        <taxon>Archaea</taxon>
        <taxon>Methanobacteriati</taxon>
        <taxon>Methanobacteriota</taxon>
        <taxon>Archaeoglobi</taxon>
        <taxon>Archaeoglobales</taxon>
        <taxon>Archaeoglobaceae</taxon>
        <taxon>Archaeoglobus</taxon>
    </lineage>
</organism>
<evidence type="ECO:0000313" key="9">
    <source>
        <dbReference type="Proteomes" id="UP000013307"/>
    </source>
</evidence>
<name>N0BDX2_9EURY</name>